<reference evidence="4 5" key="1">
    <citation type="journal article" date="2011" name="Science">
        <title>The Selaginella genome identifies genetic changes associated with the evolution of vascular plants.</title>
        <authorList>
            <person name="Banks J.A."/>
            <person name="Nishiyama T."/>
            <person name="Hasebe M."/>
            <person name="Bowman J.L."/>
            <person name="Gribskov M."/>
            <person name="dePamphilis C."/>
            <person name="Albert V.A."/>
            <person name="Aono N."/>
            <person name="Aoyama T."/>
            <person name="Ambrose B.A."/>
            <person name="Ashton N.W."/>
            <person name="Axtell M.J."/>
            <person name="Barker E."/>
            <person name="Barker M.S."/>
            <person name="Bennetzen J.L."/>
            <person name="Bonawitz N.D."/>
            <person name="Chapple C."/>
            <person name="Cheng C."/>
            <person name="Correa L.G."/>
            <person name="Dacre M."/>
            <person name="DeBarry J."/>
            <person name="Dreyer I."/>
            <person name="Elias M."/>
            <person name="Engstrom E.M."/>
            <person name="Estelle M."/>
            <person name="Feng L."/>
            <person name="Finet C."/>
            <person name="Floyd S.K."/>
            <person name="Frommer W.B."/>
            <person name="Fujita T."/>
            <person name="Gramzow L."/>
            <person name="Gutensohn M."/>
            <person name="Harholt J."/>
            <person name="Hattori M."/>
            <person name="Heyl A."/>
            <person name="Hirai T."/>
            <person name="Hiwatashi Y."/>
            <person name="Ishikawa M."/>
            <person name="Iwata M."/>
            <person name="Karol K.G."/>
            <person name="Koehler B."/>
            <person name="Kolukisaoglu U."/>
            <person name="Kubo M."/>
            <person name="Kurata T."/>
            <person name="Lalonde S."/>
            <person name="Li K."/>
            <person name="Li Y."/>
            <person name="Litt A."/>
            <person name="Lyons E."/>
            <person name="Manning G."/>
            <person name="Maruyama T."/>
            <person name="Michael T.P."/>
            <person name="Mikami K."/>
            <person name="Miyazaki S."/>
            <person name="Morinaga S."/>
            <person name="Murata T."/>
            <person name="Mueller-Roeber B."/>
            <person name="Nelson D.R."/>
            <person name="Obara M."/>
            <person name="Oguri Y."/>
            <person name="Olmstead R.G."/>
            <person name="Onodera N."/>
            <person name="Petersen B.L."/>
            <person name="Pils B."/>
            <person name="Prigge M."/>
            <person name="Rensing S.A."/>
            <person name="Riano-Pachon D.M."/>
            <person name="Roberts A.W."/>
            <person name="Sato Y."/>
            <person name="Scheller H.V."/>
            <person name="Schulz B."/>
            <person name="Schulz C."/>
            <person name="Shakirov E.V."/>
            <person name="Shibagaki N."/>
            <person name="Shinohara N."/>
            <person name="Shippen D.E."/>
            <person name="Soerensen I."/>
            <person name="Sotooka R."/>
            <person name="Sugimoto N."/>
            <person name="Sugita M."/>
            <person name="Sumikawa N."/>
            <person name="Tanurdzic M."/>
            <person name="Theissen G."/>
            <person name="Ulvskov P."/>
            <person name="Wakazuki S."/>
            <person name="Weng J.K."/>
            <person name="Willats W.W."/>
            <person name="Wipf D."/>
            <person name="Wolf P.G."/>
            <person name="Yang L."/>
            <person name="Zimmer A.D."/>
            <person name="Zhu Q."/>
            <person name="Mitros T."/>
            <person name="Hellsten U."/>
            <person name="Loque D."/>
            <person name="Otillar R."/>
            <person name="Salamov A."/>
            <person name="Schmutz J."/>
            <person name="Shapiro H."/>
            <person name="Lindquist E."/>
            <person name="Lucas S."/>
            <person name="Rokhsar D."/>
            <person name="Grigoriev I.V."/>
        </authorList>
    </citation>
    <scope>NUCLEOTIDE SEQUENCE [LARGE SCALE GENOMIC DNA]</scope>
</reference>
<dbReference type="Gene3D" id="3.40.140.10">
    <property type="entry name" value="Cytidine Deaminase, domain 2"/>
    <property type="match status" value="1"/>
</dbReference>
<dbReference type="HOGENOM" id="CLU_013817_2_1_1"/>
<sequence>MDRQRWSIVHIPGHEEVDSSATVDVFAAHIQGKLASVLIKELSVVFPLTDLSHIKRIRSKRDTEGPLSIILCTRTDDSSTIPSQVAELVEKHSLETFIAKIPKHPAADREEWATQCNLWPTTFHPNSARPSKIQFNEDEERTIAAFMVRAMHQASLAIDHGRLSNGAVIVDPSIGQVIASGYDESTPPSCTDCSSCSGGWHPLRHAAMVAIEQASERDRRLFPDDKECDEATLSVKRQRCEASAAESIHIESRSSSITVEASRPYLCTGFDIYLTREPCAMCAMAMVHQRFRRVIFRTSNPDNGALGGKFFLHRQPSLNHHYTVIQATLAEDNYTD</sequence>
<gene>
    <name evidence="4" type="ORF">SELMODRAFT_438667</name>
</gene>
<evidence type="ECO:0000256" key="1">
    <source>
        <dbReference type="ARBA" id="ARBA00022694"/>
    </source>
</evidence>
<dbReference type="InParanoid" id="D8QYM6"/>
<dbReference type="GO" id="GO:0005634">
    <property type="term" value="C:nucleus"/>
    <property type="evidence" value="ECO:0000318"/>
    <property type="project" value="GO_Central"/>
</dbReference>
<evidence type="ECO:0000313" key="5">
    <source>
        <dbReference type="Proteomes" id="UP000001514"/>
    </source>
</evidence>
<dbReference type="EMBL" id="GL377569">
    <property type="protein sequence ID" value="EFJ34644.1"/>
    <property type="molecule type" value="Genomic_DNA"/>
</dbReference>
<evidence type="ECO:0000313" key="4">
    <source>
        <dbReference type="EMBL" id="EFJ34644.1"/>
    </source>
</evidence>
<dbReference type="OMA" id="QHWPTSF"/>
<dbReference type="InterPro" id="IPR002125">
    <property type="entry name" value="CMP_dCMP_dom"/>
</dbReference>
<dbReference type="AlphaFoldDB" id="D8QYM6"/>
<dbReference type="GO" id="GO:0008033">
    <property type="term" value="P:tRNA processing"/>
    <property type="evidence" value="ECO:0007669"/>
    <property type="project" value="UniProtKB-KW"/>
</dbReference>
<evidence type="ECO:0000256" key="2">
    <source>
        <dbReference type="ARBA" id="ARBA00038160"/>
    </source>
</evidence>
<dbReference type="PANTHER" id="PTHR11079">
    <property type="entry name" value="CYTOSINE DEAMINASE FAMILY MEMBER"/>
    <property type="match status" value="1"/>
</dbReference>
<dbReference type="GO" id="GO:0005737">
    <property type="term" value="C:cytoplasm"/>
    <property type="evidence" value="ECO:0000318"/>
    <property type="project" value="GO_Central"/>
</dbReference>
<dbReference type="OrthoDB" id="3180714at2759"/>
<dbReference type="PROSITE" id="PS51747">
    <property type="entry name" value="CYT_DCMP_DEAMINASES_2"/>
    <property type="match status" value="1"/>
</dbReference>
<keyword evidence="5" id="KW-1185">Reference proteome</keyword>
<evidence type="ECO:0000259" key="3">
    <source>
        <dbReference type="PROSITE" id="PS51747"/>
    </source>
</evidence>
<dbReference type="InterPro" id="IPR016193">
    <property type="entry name" value="Cytidine_deaminase-like"/>
</dbReference>
<dbReference type="CDD" id="cd01285">
    <property type="entry name" value="nucleoside_deaminase"/>
    <property type="match status" value="1"/>
</dbReference>
<dbReference type="GO" id="GO:0003824">
    <property type="term" value="F:catalytic activity"/>
    <property type="evidence" value="ECO:0007669"/>
    <property type="project" value="InterPro"/>
</dbReference>
<dbReference type="SUPFAM" id="SSF53927">
    <property type="entry name" value="Cytidine deaminase-like"/>
    <property type="match status" value="1"/>
</dbReference>
<dbReference type="PANTHER" id="PTHR11079:SF156">
    <property type="entry name" value="INACTIVE TRNA-SPECIFIC ADENOSINE DEAMINASE-LIKE PROTEIN 3-RELATED"/>
    <property type="match status" value="1"/>
</dbReference>
<name>D8QYM6_SELML</name>
<feature type="domain" description="CMP/dCMP-type deaminase" evidence="3">
    <location>
        <begin position="141"/>
        <end position="325"/>
    </location>
</feature>
<dbReference type="STRING" id="88036.D8QYM6"/>
<accession>D8QYM6</accession>
<dbReference type="Pfam" id="PF00383">
    <property type="entry name" value="dCMP_cyt_deam_1"/>
    <property type="match status" value="1"/>
</dbReference>
<keyword evidence="1" id="KW-0819">tRNA processing</keyword>
<dbReference type="Proteomes" id="UP000001514">
    <property type="component" value="Unassembled WGS sequence"/>
</dbReference>
<dbReference type="KEGG" id="smo:SELMODRAFT_438667"/>
<proteinExistence type="inferred from homology"/>
<comment type="similarity">
    <text evidence="2">Belongs to the cytidine and deoxycytidylate deaminase family. ADAT3 subfamily.</text>
</comment>
<dbReference type="FunCoup" id="D8QYM6">
    <property type="interactions" value="1436"/>
</dbReference>
<dbReference type="Gramene" id="EFJ34644">
    <property type="protein sequence ID" value="EFJ34644"/>
    <property type="gene ID" value="SELMODRAFT_438667"/>
</dbReference>
<protein>
    <recommendedName>
        <fullName evidence="3">CMP/dCMP-type deaminase domain-containing protein</fullName>
    </recommendedName>
</protein>
<organism evidence="5">
    <name type="scientific">Selaginella moellendorffii</name>
    <name type="common">Spikemoss</name>
    <dbReference type="NCBI Taxonomy" id="88036"/>
    <lineage>
        <taxon>Eukaryota</taxon>
        <taxon>Viridiplantae</taxon>
        <taxon>Streptophyta</taxon>
        <taxon>Embryophyta</taxon>
        <taxon>Tracheophyta</taxon>
        <taxon>Lycopodiopsida</taxon>
        <taxon>Selaginellales</taxon>
        <taxon>Selaginellaceae</taxon>
        <taxon>Selaginella</taxon>
    </lineage>
</organism>
<dbReference type="eggNOG" id="KOG2771">
    <property type="taxonomic scope" value="Eukaryota"/>
</dbReference>